<dbReference type="GO" id="GO:1902201">
    <property type="term" value="P:negative regulation of bacterial-type flagellum-dependent cell motility"/>
    <property type="evidence" value="ECO:0007669"/>
    <property type="project" value="TreeGrafter"/>
</dbReference>
<dbReference type="Gene3D" id="3.30.70.270">
    <property type="match status" value="1"/>
</dbReference>
<dbReference type="AlphaFoldDB" id="A0A941E4W8"/>
<dbReference type="PANTHER" id="PTHR45138">
    <property type="entry name" value="REGULATORY COMPONENTS OF SENSORY TRANSDUCTION SYSTEM"/>
    <property type="match status" value="1"/>
</dbReference>
<dbReference type="PANTHER" id="PTHR45138:SF9">
    <property type="entry name" value="DIGUANYLATE CYCLASE DGCM-RELATED"/>
    <property type="match status" value="1"/>
</dbReference>
<keyword evidence="6" id="KW-1185">Reference proteome</keyword>
<accession>A0A941E4W8</accession>
<name>A0A941E4W8_9BURK</name>
<feature type="domain" description="GGDEF" evidence="4">
    <location>
        <begin position="179"/>
        <end position="316"/>
    </location>
</feature>
<keyword evidence="5" id="KW-0548">Nucleotidyltransferase</keyword>
<dbReference type="Proteomes" id="UP000678545">
    <property type="component" value="Unassembled WGS sequence"/>
</dbReference>
<dbReference type="GO" id="GO:0052621">
    <property type="term" value="F:diguanylate cyclase activity"/>
    <property type="evidence" value="ECO:0007669"/>
    <property type="project" value="UniProtKB-EC"/>
</dbReference>
<dbReference type="InterPro" id="IPR035965">
    <property type="entry name" value="PAS-like_dom_sf"/>
</dbReference>
<proteinExistence type="predicted"/>
<evidence type="ECO:0000313" key="5">
    <source>
        <dbReference type="EMBL" id="MBR7801232.1"/>
    </source>
</evidence>
<dbReference type="Pfam" id="PF00989">
    <property type="entry name" value="PAS"/>
    <property type="match status" value="1"/>
</dbReference>
<dbReference type="CDD" id="cd01949">
    <property type="entry name" value="GGDEF"/>
    <property type="match status" value="1"/>
</dbReference>
<dbReference type="SMART" id="SM00091">
    <property type="entry name" value="PAS"/>
    <property type="match status" value="1"/>
</dbReference>
<gene>
    <name evidence="5" type="ORF">KDM90_14585</name>
</gene>
<protein>
    <recommendedName>
        <fullName evidence="1">diguanylate cyclase</fullName>
        <ecNumber evidence="1">2.7.7.65</ecNumber>
    </recommendedName>
</protein>
<evidence type="ECO:0000259" key="4">
    <source>
        <dbReference type="PROSITE" id="PS50887"/>
    </source>
</evidence>
<dbReference type="InterPro" id="IPR029787">
    <property type="entry name" value="Nucleotide_cyclase"/>
</dbReference>
<evidence type="ECO:0000313" key="6">
    <source>
        <dbReference type="Proteomes" id="UP000678545"/>
    </source>
</evidence>
<sequence>MSAIEINQSRILDNITIGLVAVDSEEKILLWNAWMERHSGIAAQEALNKRIDEVFATPPSSAFLAALRNTVSYGLPAVLSNALHRSPLPLFTLDESFTEPVAIHQSITITSIPANEDKRFCLIQITDSSTSIRREKMLRSHSEVLKKDATTDSLTGLYNRRFFDEHYKISLGQAIRQKHPLSIFMVDIDFFKQYNDYYGHPAGDKILIQVASALKSQISRSSDMLARYGGEEFVLVLPNMTEEHGKQFAEKLIAAVNHLQLPHLKSKAEQRISISIGLSTYDPNKHREVSALIDAADTALYKAKQQGRNQACFLALDTLLTHRLQIRPS</sequence>
<dbReference type="InterPro" id="IPR043128">
    <property type="entry name" value="Rev_trsase/Diguanyl_cyclase"/>
</dbReference>
<organism evidence="5 6">
    <name type="scientific">Undibacterium fentianense</name>
    <dbReference type="NCBI Taxonomy" id="2828728"/>
    <lineage>
        <taxon>Bacteria</taxon>
        <taxon>Pseudomonadati</taxon>
        <taxon>Pseudomonadota</taxon>
        <taxon>Betaproteobacteria</taxon>
        <taxon>Burkholderiales</taxon>
        <taxon>Oxalobacteraceae</taxon>
        <taxon>Undibacterium</taxon>
    </lineage>
</organism>
<dbReference type="FunFam" id="3.30.70.270:FF:000001">
    <property type="entry name" value="Diguanylate cyclase domain protein"/>
    <property type="match status" value="1"/>
</dbReference>
<dbReference type="InterPro" id="IPR050469">
    <property type="entry name" value="Diguanylate_Cyclase"/>
</dbReference>
<dbReference type="GO" id="GO:0005886">
    <property type="term" value="C:plasma membrane"/>
    <property type="evidence" value="ECO:0007669"/>
    <property type="project" value="TreeGrafter"/>
</dbReference>
<dbReference type="SUPFAM" id="SSF55073">
    <property type="entry name" value="Nucleotide cyclase"/>
    <property type="match status" value="1"/>
</dbReference>
<dbReference type="PROSITE" id="PS50112">
    <property type="entry name" value="PAS"/>
    <property type="match status" value="1"/>
</dbReference>
<dbReference type="SUPFAM" id="SSF55785">
    <property type="entry name" value="PYP-like sensor domain (PAS domain)"/>
    <property type="match status" value="1"/>
</dbReference>
<dbReference type="Pfam" id="PF00990">
    <property type="entry name" value="GGDEF"/>
    <property type="match status" value="1"/>
</dbReference>
<keyword evidence="5" id="KW-0808">Transferase</keyword>
<reference evidence="5" key="1">
    <citation type="submission" date="2021-04" db="EMBL/GenBank/DDBJ databases">
        <title>novel species isolated from subtropical streams in China.</title>
        <authorList>
            <person name="Lu H."/>
        </authorList>
    </citation>
    <scope>NUCLEOTIDE SEQUENCE</scope>
    <source>
        <strain evidence="5">FT137W</strain>
    </source>
</reference>
<comment type="catalytic activity">
    <reaction evidence="2">
        <text>2 GTP = 3',3'-c-di-GMP + 2 diphosphate</text>
        <dbReference type="Rhea" id="RHEA:24898"/>
        <dbReference type="ChEBI" id="CHEBI:33019"/>
        <dbReference type="ChEBI" id="CHEBI:37565"/>
        <dbReference type="ChEBI" id="CHEBI:58805"/>
        <dbReference type="EC" id="2.7.7.65"/>
    </reaction>
</comment>
<dbReference type="InterPro" id="IPR000014">
    <property type="entry name" value="PAS"/>
</dbReference>
<dbReference type="SMART" id="SM00267">
    <property type="entry name" value="GGDEF"/>
    <property type="match status" value="1"/>
</dbReference>
<dbReference type="EMBL" id="JAGSPJ010000006">
    <property type="protein sequence ID" value="MBR7801232.1"/>
    <property type="molecule type" value="Genomic_DNA"/>
</dbReference>
<evidence type="ECO:0000256" key="1">
    <source>
        <dbReference type="ARBA" id="ARBA00012528"/>
    </source>
</evidence>
<dbReference type="EC" id="2.7.7.65" evidence="1"/>
<dbReference type="PROSITE" id="PS50887">
    <property type="entry name" value="GGDEF"/>
    <property type="match status" value="1"/>
</dbReference>
<dbReference type="InterPro" id="IPR013767">
    <property type="entry name" value="PAS_fold"/>
</dbReference>
<dbReference type="CDD" id="cd00130">
    <property type="entry name" value="PAS"/>
    <property type="match status" value="1"/>
</dbReference>
<feature type="domain" description="PAS" evidence="3">
    <location>
        <begin position="4"/>
        <end position="74"/>
    </location>
</feature>
<dbReference type="RefSeq" id="WP_212676351.1">
    <property type="nucleotide sequence ID" value="NZ_JAGSPJ010000006.1"/>
</dbReference>
<dbReference type="NCBIfam" id="TIGR00254">
    <property type="entry name" value="GGDEF"/>
    <property type="match status" value="1"/>
</dbReference>
<evidence type="ECO:0000256" key="2">
    <source>
        <dbReference type="ARBA" id="ARBA00034247"/>
    </source>
</evidence>
<dbReference type="InterPro" id="IPR000160">
    <property type="entry name" value="GGDEF_dom"/>
</dbReference>
<dbReference type="Gene3D" id="3.30.450.20">
    <property type="entry name" value="PAS domain"/>
    <property type="match status" value="1"/>
</dbReference>
<comment type="caution">
    <text evidence="5">The sequence shown here is derived from an EMBL/GenBank/DDBJ whole genome shotgun (WGS) entry which is preliminary data.</text>
</comment>
<dbReference type="GO" id="GO:0006355">
    <property type="term" value="P:regulation of DNA-templated transcription"/>
    <property type="evidence" value="ECO:0007669"/>
    <property type="project" value="InterPro"/>
</dbReference>
<evidence type="ECO:0000259" key="3">
    <source>
        <dbReference type="PROSITE" id="PS50112"/>
    </source>
</evidence>
<dbReference type="GO" id="GO:0043709">
    <property type="term" value="P:cell adhesion involved in single-species biofilm formation"/>
    <property type="evidence" value="ECO:0007669"/>
    <property type="project" value="TreeGrafter"/>
</dbReference>